<keyword evidence="2" id="KW-1185">Reference proteome</keyword>
<comment type="caution">
    <text evidence="1">The sequence shown here is derived from an EMBL/GenBank/DDBJ whole genome shotgun (WGS) entry which is preliminary data.</text>
</comment>
<proteinExistence type="predicted"/>
<name>A0A147I258_9SPHN</name>
<protein>
    <submittedName>
        <fullName evidence="1">Uncharacterized protein</fullName>
    </submittedName>
</protein>
<dbReference type="AlphaFoldDB" id="A0A147I258"/>
<reference evidence="1 2" key="1">
    <citation type="journal article" date="2016" name="Front. Microbiol.">
        <title>Genomic Resource of Rice Seed Associated Bacteria.</title>
        <authorList>
            <person name="Midha S."/>
            <person name="Bansal K."/>
            <person name="Sharma S."/>
            <person name="Kumar N."/>
            <person name="Patil P.P."/>
            <person name="Chaudhry V."/>
            <person name="Patil P.B."/>
        </authorList>
    </citation>
    <scope>NUCLEOTIDE SEQUENCE [LARGE SCALE GENOMIC DNA]</scope>
    <source>
        <strain evidence="1 2">NS334</strain>
    </source>
</reference>
<dbReference type="RefSeq" id="WP_058755819.1">
    <property type="nucleotide sequence ID" value="NZ_LDTB01000035.1"/>
</dbReference>
<evidence type="ECO:0000313" key="1">
    <source>
        <dbReference type="EMBL" id="KTT71757.1"/>
    </source>
</evidence>
<gene>
    <name evidence="1" type="ORF">NS334_09955</name>
</gene>
<sequence length="62" mass="6672">MTATHTPTAVFACRDLSRWRTGTTASSISATAGTGRFTLRPEAFRTCDVAMRDVPLLTPDIA</sequence>
<dbReference type="Proteomes" id="UP000074310">
    <property type="component" value="Unassembled WGS sequence"/>
</dbReference>
<accession>A0A147I258</accession>
<organism evidence="1 2">
    <name type="scientific">Sphingomonas endophytica</name>
    <dbReference type="NCBI Taxonomy" id="869719"/>
    <lineage>
        <taxon>Bacteria</taxon>
        <taxon>Pseudomonadati</taxon>
        <taxon>Pseudomonadota</taxon>
        <taxon>Alphaproteobacteria</taxon>
        <taxon>Sphingomonadales</taxon>
        <taxon>Sphingomonadaceae</taxon>
        <taxon>Sphingomonas</taxon>
    </lineage>
</organism>
<dbReference type="EMBL" id="LDTB01000035">
    <property type="protein sequence ID" value="KTT71757.1"/>
    <property type="molecule type" value="Genomic_DNA"/>
</dbReference>
<evidence type="ECO:0000313" key="2">
    <source>
        <dbReference type="Proteomes" id="UP000074310"/>
    </source>
</evidence>
<dbReference type="PATRIC" id="fig|869719.3.peg.1854"/>